<comment type="similarity">
    <text evidence="10 12">Belongs to the EPSP synthase family. MurA subfamily.</text>
</comment>
<dbReference type="RefSeq" id="WP_156276031.1">
    <property type="nucleotide sequence ID" value="NZ_BAABGI010000003.1"/>
</dbReference>
<evidence type="ECO:0000256" key="6">
    <source>
        <dbReference type="ARBA" id="ARBA00022960"/>
    </source>
</evidence>
<evidence type="ECO:0000256" key="10">
    <source>
        <dbReference type="ARBA" id="ARBA00038367"/>
    </source>
</evidence>
<evidence type="ECO:0000256" key="1">
    <source>
        <dbReference type="ARBA" id="ARBA00004496"/>
    </source>
</evidence>
<evidence type="ECO:0000256" key="11">
    <source>
        <dbReference type="ARBA" id="ARBA00047527"/>
    </source>
</evidence>
<comment type="subcellular location">
    <subcellularLocation>
        <location evidence="1 12">Cytoplasm</location>
    </subcellularLocation>
</comment>
<dbReference type="NCBIfam" id="NF006873">
    <property type="entry name" value="PRK09369.1"/>
    <property type="match status" value="1"/>
</dbReference>
<dbReference type="InterPro" id="IPR001986">
    <property type="entry name" value="Enolpyruvate_Tfrase_dom"/>
</dbReference>
<dbReference type="OrthoDB" id="9803760at2"/>
<comment type="function">
    <text evidence="12">Cell wall formation. Adds enolpyruvyl to UDP-N-acetylglucosamine.</text>
</comment>
<dbReference type="AlphaFoldDB" id="A0A7K1LQA6"/>
<dbReference type="HAMAP" id="MF_00111">
    <property type="entry name" value="MurA"/>
    <property type="match status" value="1"/>
</dbReference>
<evidence type="ECO:0000313" key="15">
    <source>
        <dbReference type="Proteomes" id="UP000460416"/>
    </source>
</evidence>
<feature type="binding site" evidence="12">
    <location>
        <begin position="22"/>
        <end position="23"/>
    </location>
    <ligand>
        <name>phosphoenolpyruvate</name>
        <dbReference type="ChEBI" id="CHEBI:58702"/>
    </ligand>
</feature>
<dbReference type="GO" id="GO:0005737">
    <property type="term" value="C:cytoplasm"/>
    <property type="evidence" value="ECO:0007669"/>
    <property type="project" value="UniProtKB-SubCell"/>
</dbReference>
<keyword evidence="6 12" id="KW-0133">Cell shape</keyword>
<feature type="active site" description="Proton donor" evidence="12">
    <location>
        <position position="121"/>
    </location>
</feature>
<feature type="binding site" evidence="12">
    <location>
        <position position="97"/>
    </location>
    <ligand>
        <name>UDP-N-acetyl-alpha-D-glucosamine</name>
        <dbReference type="ChEBI" id="CHEBI:57705"/>
    </ligand>
</feature>
<name>A0A7K1LQA6_9FLAO</name>
<comment type="catalytic activity">
    <reaction evidence="11 12">
        <text>phosphoenolpyruvate + UDP-N-acetyl-alpha-D-glucosamine = UDP-N-acetyl-3-O-(1-carboxyvinyl)-alpha-D-glucosamine + phosphate</text>
        <dbReference type="Rhea" id="RHEA:18681"/>
        <dbReference type="ChEBI" id="CHEBI:43474"/>
        <dbReference type="ChEBI" id="CHEBI:57705"/>
        <dbReference type="ChEBI" id="CHEBI:58702"/>
        <dbReference type="ChEBI" id="CHEBI:68483"/>
        <dbReference type="EC" id="2.5.1.7"/>
    </reaction>
</comment>
<dbReference type="EMBL" id="VJVW01000003">
    <property type="protein sequence ID" value="MUP42660.1"/>
    <property type="molecule type" value="Genomic_DNA"/>
</dbReference>
<gene>
    <name evidence="12 14" type="primary">murA</name>
    <name evidence="14" type="ORF">FLP08_08750</name>
</gene>
<comment type="caution">
    <text evidence="12">Lacks conserved residue(s) required for the propagation of feature annotation.</text>
</comment>
<evidence type="ECO:0000256" key="7">
    <source>
        <dbReference type="ARBA" id="ARBA00022984"/>
    </source>
</evidence>
<organism evidence="14 15">
    <name type="scientific">Christiangramia aestuarii</name>
    <dbReference type="NCBI Taxonomy" id="1028746"/>
    <lineage>
        <taxon>Bacteria</taxon>
        <taxon>Pseudomonadati</taxon>
        <taxon>Bacteroidota</taxon>
        <taxon>Flavobacteriia</taxon>
        <taxon>Flavobacteriales</taxon>
        <taxon>Flavobacteriaceae</taxon>
        <taxon>Christiangramia</taxon>
    </lineage>
</organism>
<dbReference type="UniPathway" id="UPA00219"/>
<dbReference type="GO" id="GO:0009252">
    <property type="term" value="P:peptidoglycan biosynthetic process"/>
    <property type="evidence" value="ECO:0007669"/>
    <property type="project" value="UniProtKB-UniRule"/>
</dbReference>
<dbReference type="InterPro" id="IPR005750">
    <property type="entry name" value="UDP_GlcNAc_COvinyl_MurA"/>
</dbReference>
<dbReference type="GO" id="GO:0008760">
    <property type="term" value="F:UDP-N-acetylglucosamine 1-carboxyvinyltransferase activity"/>
    <property type="evidence" value="ECO:0007669"/>
    <property type="project" value="UniProtKB-UniRule"/>
</dbReference>
<dbReference type="GO" id="GO:0051301">
    <property type="term" value="P:cell division"/>
    <property type="evidence" value="ECO:0007669"/>
    <property type="project" value="UniProtKB-KW"/>
</dbReference>
<evidence type="ECO:0000256" key="3">
    <source>
        <dbReference type="ARBA" id="ARBA00022490"/>
    </source>
</evidence>
<dbReference type="PANTHER" id="PTHR43783:SF1">
    <property type="entry name" value="UDP-N-ACETYLGLUCOSAMINE 1-CARBOXYVINYLTRANSFERASE"/>
    <property type="match status" value="1"/>
</dbReference>
<evidence type="ECO:0000256" key="8">
    <source>
        <dbReference type="ARBA" id="ARBA00023306"/>
    </source>
</evidence>
<dbReference type="Proteomes" id="UP000460416">
    <property type="component" value="Unassembled WGS sequence"/>
</dbReference>
<dbReference type="GO" id="GO:0008360">
    <property type="term" value="P:regulation of cell shape"/>
    <property type="evidence" value="ECO:0007669"/>
    <property type="project" value="UniProtKB-KW"/>
</dbReference>
<dbReference type="NCBIfam" id="TIGR01072">
    <property type="entry name" value="murA"/>
    <property type="match status" value="1"/>
</dbReference>
<dbReference type="CDD" id="cd01555">
    <property type="entry name" value="UdpNAET"/>
    <property type="match status" value="1"/>
</dbReference>
<dbReference type="GO" id="GO:0019277">
    <property type="term" value="P:UDP-N-acetylgalactosamine biosynthetic process"/>
    <property type="evidence" value="ECO:0007669"/>
    <property type="project" value="InterPro"/>
</dbReference>
<keyword evidence="5 12" id="KW-0808">Transferase</keyword>
<evidence type="ECO:0000256" key="2">
    <source>
        <dbReference type="ARBA" id="ARBA00004752"/>
    </source>
</evidence>
<evidence type="ECO:0000313" key="14">
    <source>
        <dbReference type="EMBL" id="MUP42660.1"/>
    </source>
</evidence>
<dbReference type="Pfam" id="PF00275">
    <property type="entry name" value="EPSP_synthase"/>
    <property type="match status" value="1"/>
</dbReference>
<reference evidence="14 15" key="1">
    <citation type="submission" date="2019-07" db="EMBL/GenBank/DDBJ databases">
        <title>Gramella aestuarii sp. nov., isolated from a tidal flat, and emended description of Gramella echinicola.</title>
        <authorList>
            <person name="Liu L."/>
        </authorList>
    </citation>
    <scope>NUCLEOTIDE SEQUENCE [LARGE SCALE GENOMIC DNA]</scope>
    <source>
        <strain evidence="14 15">BS12</strain>
    </source>
</reference>
<dbReference type="InterPro" id="IPR036968">
    <property type="entry name" value="Enolpyruvate_Tfrase_sf"/>
</dbReference>
<proteinExistence type="inferred from homology"/>
<comment type="pathway">
    <text evidence="2 12">Cell wall biogenesis; peptidoglycan biosynthesis.</text>
</comment>
<keyword evidence="4 12" id="KW-0132">Cell division</keyword>
<feature type="binding site" evidence="12">
    <location>
        <position position="343"/>
    </location>
    <ligand>
        <name>UDP-N-acetyl-alpha-D-glucosamine</name>
        <dbReference type="ChEBI" id="CHEBI:57705"/>
    </ligand>
</feature>
<protein>
    <recommendedName>
        <fullName evidence="12">UDP-N-acetylglucosamine 1-carboxyvinyltransferase</fullName>
        <ecNumber evidence="12">2.5.1.7</ecNumber>
    </recommendedName>
    <alternativeName>
        <fullName evidence="12">Enoylpyruvate transferase</fullName>
    </alternativeName>
    <alternativeName>
        <fullName evidence="12">UDP-N-acetylglucosamine enolpyruvyl transferase</fullName>
        <shortName evidence="12">EPT</shortName>
    </alternativeName>
</protein>
<feature type="domain" description="Enolpyruvate transferase" evidence="13">
    <location>
        <begin position="7"/>
        <end position="426"/>
    </location>
</feature>
<dbReference type="InterPro" id="IPR013792">
    <property type="entry name" value="RNA3'P_cycl/enolpyr_Trfase_a/b"/>
</dbReference>
<dbReference type="GO" id="GO:0071555">
    <property type="term" value="P:cell wall organization"/>
    <property type="evidence" value="ECO:0007669"/>
    <property type="project" value="UniProtKB-KW"/>
</dbReference>
<sequence length="437" mass="47575">MGTFQIEGGHRLSGEIQPQGAKNEALQILCAVLLTDETVTINNIPDIVDVNKLINLLRNLGVKIQKTGKGSYTFKSDELNMAYLNSEQFKIDGGGLRGSIMIVGPMLGRFGKGYIPKPGGDKIGRRRLDTHFEGFMKLGADFRYNKEERFYGVEAPNGLKGDFMLLEEASVTGTANIVMAAVLAKGTTTIYNAACEPYLQQLCKMLNSMGAKISGVGSNLLTIEGVEKLGGCEHTVLPDMIEIGSWIGLAAMTKSDITIKNVNWGMLGIIPTTFRKLGITVEKQGDDIHIPAHTDGYEVQNFIDGSIMNISDAPWPGFTPDLLSIILVTATQARGSVLIHQKMFESRLFFTDKLIDMGAKIILCDPHRATVIGHDFQSQLKATTMTSPDIRAGISLLIAALSAKGTSTIHNIEQIDRGYENIVERLQGIGAKITRLD</sequence>
<evidence type="ECO:0000259" key="13">
    <source>
        <dbReference type="Pfam" id="PF00275"/>
    </source>
</evidence>
<comment type="caution">
    <text evidence="14">The sequence shown here is derived from an EMBL/GenBank/DDBJ whole genome shotgun (WGS) entry which is preliminary data.</text>
</comment>
<keyword evidence="3 12" id="KW-0963">Cytoplasm</keyword>
<dbReference type="Gene3D" id="3.65.10.10">
    <property type="entry name" value="Enolpyruvate transferase domain"/>
    <property type="match status" value="2"/>
</dbReference>
<keyword evidence="15" id="KW-1185">Reference proteome</keyword>
<dbReference type="InterPro" id="IPR050068">
    <property type="entry name" value="MurA_subfamily"/>
</dbReference>
<dbReference type="PANTHER" id="PTHR43783">
    <property type="entry name" value="UDP-N-ACETYLGLUCOSAMINE 1-CARBOXYVINYLTRANSFERASE"/>
    <property type="match status" value="1"/>
</dbReference>
<dbReference type="SUPFAM" id="SSF55205">
    <property type="entry name" value="EPT/RTPC-like"/>
    <property type="match status" value="1"/>
</dbReference>
<feature type="binding site" evidence="12">
    <location>
        <position position="321"/>
    </location>
    <ligand>
        <name>UDP-N-acetyl-alpha-D-glucosamine</name>
        <dbReference type="ChEBI" id="CHEBI:57705"/>
    </ligand>
</feature>
<keyword evidence="8 12" id="KW-0131">Cell cycle</keyword>
<evidence type="ECO:0000256" key="12">
    <source>
        <dbReference type="HAMAP-Rule" id="MF_00111"/>
    </source>
</evidence>
<keyword evidence="9 12" id="KW-0961">Cell wall biogenesis/degradation</keyword>
<evidence type="ECO:0000256" key="4">
    <source>
        <dbReference type="ARBA" id="ARBA00022618"/>
    </source>
</evidence>
<dbReference type="EC" id="2.5.1.7" evidence="12"/>
<accession>A0A7K1LQA6</accession>
<evidence type="ECO:0000256" key="5">
    <source>
        <dbReference type="ARBA" id="ARBA00022679"/>
    </source>
</evidence>
<evidence type="ECO:0000256" key="9">
    <source>
        <dbReference type="ARBA" id="ARBA00023316"/>
    </source>
</evidence>
<keyword evidence="7 12" id="KW-0573">Peptidoglycan synthesis</keyword>